<dbReference type="AlphaFoldDB" id="A0A2P4Y285"/>
<keyword evidence="3" id="KW-1185">Reference proteome</keyword>
<reference evidence="2 3" key="1">
    <citation type="journal article" date="2017" name="Genome Biol. Evol.">
        <title>Phytophthora megakarya and P. palmivora, closely related causal agents of cacao black pod rot, underwent increases in genome sizes and gene numbers by different mechanisms.</title>
        <authorList>
            <person name="Ali S.S."/>
            <person name="Shao J."/>
            <person name="Lary D.J."/>
            <person name="Kronmiller B."/>
            <person name="Shen D."/>
            <person name="Strem M.D."/>
            <person name="Amoako-Attah I."/>
            <person name="Akrofi A.Y."/>
            <person name="Begoude B.A."/>
            <person name="Ten Hoopen G.M."/>
            <person name="Coulibaly K."/>
            <person name="Kebe B.I."/>
            <person name="Melnick R.L."/>
            <person name="Guiltinan M.J."/>
            <person name="Tyler B.M."/>
            <person name="Meinhardt L.W."/>
            <person name="Bailey B.A."/>
        </authorList>
    </citation>
    <scope>NUCLEOTIDE SEQUENCE [LARGE SCALE GENOMIC DNA]</scope>
    <source>
        <strain evidence="3">sbr112.9</strain>
    </source>
</reference>
<dbReference type="OrthoDB" id="125255at2759"/>
<evidence type="ECO:0000259" key="1">
    <source>
        <dbReference type="Pfam" id="PF00078"/>
    </source>
</evidence>
<dbReference type="InterPro" id="IPR000477">
    <property type="entry name" value="RT_dom"/>
</dbReference>
<comment type="caution">
    <text evidence="2">The sequence shown here is derived from an EMBL/GenBank/DDBJ whole genome shotgun (WGS) entry which is preliminary data.</text>
</comment>
<proteinExistence type="predicted"/>
<dbReference type="EMBL" id="NCKW01006391">
    <property type="protein sequence ID" value="POM71911.1"/>
    <property type="molecule type" value="Genomic_DNA"/>
</dbReference>
<gene>
    <name evidence="2" type="ORF">PHPALM_11460</name>
</gene>
<organism evidence="2 3">
    <name type="scientific">Phytophthora palmivora</name>
    <dbReference type="NCBI Taxonomy" id="4796"/>
    <lineage>
        <taxon>Eukaryota</taxon>
        <taxon>Sar</taxon>
        <taxon>Stramenopiles</taxon>
        <taxon>Oomycota</taxon>
        <taxon>Peronosporomycetes</taxon>
        <taxon>Peronosporales</taxon>
        <taxon>Peronosporaceae</taxon>
        <taxon>Phytophthora</taxon>
    </lineage>
</organism>
<dbReference type="SUPFAM" id="SSF56672">
    <property type="entry name" value="DNA/RNA polymerases"/>
    <property type="match status" value="1"/>
</dbReference>
<dbReference type="Proteomes" id="UP000237271">
    <property type="component" value="Unassembled WGS sequence"/>
</dbReference>
<sequence length="465" mass="51682">MFQTHGVFQCPEVSGPVEANELYEKETGKKVIKPVLAGASGKKITESSAAILCTVMDVIETRITPDSAAEVSVVTEKLLDALQKAGSKLERQYLPKLSAVIGIGDNPVLVRSKVKLDLRFQTPGSWQEIWDMEDADEDRSRSLVRELAYSGSAHIPKPTAEELQLQEEEDCACFPDLEDTENKMIKRRKIKDVQNAAATREYLDQLGTILVKYRDVFRVKIGNDPLVDMPPMEITLKPGAVPKHVTERLRLASVFGTRGAGGAHPHIVRKPGVGNFRMTVDVKLADERVEQVVWSMPIILDFAMAAHCQDIYSILTEDGVVTPTRVLMEGTNSVAYVQSTVQAMFAEVFNNDLLIWIDDLLGYEANDEQLLKLLVHILNFCASKGLKLNPTKCAFYLREALWCGRVVSGEGVKHDPARIEALMSLPPPTLGSELQQFNCAPNWMRSSLPAYNNLVHPLVLQMEEV</sequence>
<dbReference type="InterPro" id="IPR043502">
    <property type="entry name" value="DNA/RNA_pol_sf"/>
</dbReference>
<dbReference type="Gene3D" id="3.30.70.270">
    <property type="match status" value="1"/>
</dbReference>
<dbReference type="PANTHER" id="PTHR33064:SF37">
    <property type="entry name" value="RIBONUCLEASE H"/>
    <property type="match status" value="1"/>
</dbReference>
<dbReference type="PANTHER" id="PTHR33064">
    <property type="entry name" value="POL PROTEIN"/>
    <property type="match status" value="1"/>
</dbReference>
<dbReference type="InterPro" id="IPR043128">
    <property type="entry name" value="Rev_trsase/Diguanyl_cyclase"/>
</dbReference>
<accession>A0A2P4Y285</accession>
<evidence type="ECO:0000313" key="2">
    <source>
        <dbReference type="EMBL" id="POM71911.1"/>
    </source>
</evidence>
<protein>
    <recommendedName>
        <fullName evidence="1">Reverse transcriptase domain-containing protein</fullName>
    </recommendedName>
</protein>
<name>A0A2P4Y285_9STRA</name>
<feature type="domain" description="Reverse transcriptase" evidence="1">
    <location>
        <begin position="331"/>
        <end position="397"/>
    </location>
</feature>
<evidence type="ECO:0000313" key="3">
    <source>
        <dbReference type="Proteomes" id="UP000237271"/>
    </source>
</evidence>
<dbReference type="Pfam" id="PF00078">
    <property type="entry name" value="RVT_1"/>
    <property type="match status" value="1"/>
</dbReference>
<dbReference type="InterPro" id="IPR051320">
    <property type="entry name" value="Viral_Replic_Matur_Polypro"/>
</dbReference>